<dbReference type="GO" id="GO:0000981">
    <property type="term" value="F:DNA-binding transcription factor activity, RNA polymerase II-specific"/>
    <property type="evidence" value="ECO:0007669"/>
    <property type="project" value="InterPro"/>
</dbReference>
<feature type="domain" description="Zn(2)-C6 fungal-type" evidence="1">
    <location>
        <begin position="288"/>
        <end position="320"/>
    </location>
</feature>
<keyword evidence="3" id="KW-1185">Reference proteome</keyword>
<dbReference type="EMBL" id="CAJVQA010005109">
    <property type="protein sequence ID" value="CAG8613242.1"/>
    <property type="molecule type" value="Genomic_DNA"/>
</dbReference>
<protein>
    <submittedName>
        <fullName evidence="2">24527_t:CDS:1</fullName>
    </submittedName>
</protein>
<dbReference type="SUPFAM" id="SSF57701">
    <property type="entry name" value="Zn2/Cys6 DNA-binding domain"/>
    <property type="match status" value="1"/>
</dbReference>
<name>A0A9N9GMW2_9GLOM</name>
<dbReference type="AlphaFoldDB" id="A0A9N9GMW2"/>
<dbReference type="SMART" id="SM00066">
    <property type="entry name" value="GAL4"/>
    <property type="match status" value="1"/>
</dbReference>
<proteinExistence type="predicted"/>
<reference evidence="2" key="1">
    <citation type="submission" date="2021-06" db="EMBL/GenBank/DDBJ databases">
        <authorList>
            <person name="Kallberg Y."/>
            <person name="Tangrot J."/>
            <person name="Rosling A."/>
        </authorList>
    </citation>
    <scope>NUCLEOTIDE SEQUENCE</scope>
    <source>
        <strain evidence="2">FL966</strain>
    </source>
</reference>
<comment type="caution">
    <text evidence="2">The sequence shown here is derived from an EMBL/GenBank/DDBJ whole genome shotgun (WGS) entry which is preliminary data.</text>
</comment>
<dbReference type="CDD" id="cd00067">
    <property type="entry name" value="GAL4"/>
    <property type="match status" value="1"/>
</dbReference>
<sequence>MNQSTHSKKEADKQLKFTEIVQRNNKQAKYYEDLTLNLQTILQEGKENQQQSYQDLIDKISEKDKSKKEHKIHLITEIKESSENRKEQIIELKLMNSTKKTFEESIDELKETVLDQLKKKEFFEESITFDRNHLIAKEHTWREWNIIYIRNLINQRRSINTITKEDQYNYYTEAIKLKWTIGYQDTTDQIVRQVSEAKTYHDWSKIIKDKLIDNYDYIPTEYKKGKRKPKERRFEKCKLCRRPQFLDHENTCRKCRVKKTQEECINCAGEGLTCAPAEKQDYTSLRKSCDNCHIRKKKCQKSLTDKQCHYCKKKEKDCTYNIKTKNRQYYHMIRKLKLMVVYWNILLEIKQAIQDYQSQIITEESLKEKLNEYLKDLPTGDLRQLVCNLFYIVLERESERLTKMNIIDQAIFGTIVRQLEALAKAQTAFEEIETFTTFLTEIVDKVDNIRAKVELGQLVTTSNLNDKIISAKQQFETKLK</sequence>
<evidence type="ECO:0000313" key="2">
    <source>
        <dbReference type="EMBL" id="CAG8613242.1"/>
    </source>
</evidence>
<evidence type="ECO:0000313" key="3">
    <source>
        <dbReference type="Proteomes" id="UP000789759"/>
    </source>
</evidence>
<dbReference type="PROSITE" id="PS00463">
    <property type="entry name" value="ZN2_CY6_FUNGAL_1"/>
    <property type="match status" value="1"/>
</dbReference>
<evidence type="ECO:0000259" key="1">
    <source>
        <dbReference type="PROSITE" id="PS50048"/>
    </source>
</evidence>
<accession>A0A9N9GMW2</accession>
<dbReference type="InterPro" id="IPR036864">
    <property type="entry name" value="Zn2-C6_fun-type_DNA-bd_sf"/>
</dbReference>
<dbReference type="Gene3D" id="4.10.240.10">
    <property type="entry name" value="Zn(2)-C6 fungal-type DNA-binding domain"/>
    <property type="match status" value="1"/>
</dbReference>
<gene>
    <name evidence="2" type="ORF">CPELLU_LOCUS7558</name>
</gene>
<dbReference type="InterPro" id="IPR001138">
    <property type="entry name" value="Zn2Cys6_DnaBD"/>
</dbReference>
<dbReference type="GO" id="GO:0008270">
    <property type="term" value="F:zinc ion binding"/>
    <property type="evidence" value="ECO:0007669"/>
    <property type="project" value="InterPro"/>
</dbReference>
<organism evidence="2 3">
    <name type="scientific">Cetraspora pellucida</name>
    <dbReference type="NCBI Taxonomy" id="1433469"/>
    <lineage>
        <taxon>Eukaryota</taxon>
        <taxon>Fungi</taxon>
        <taxon>Fungi incertae sedis</taxon>
        <taxon>Mucoromycota</taxon>
        <taxon>Glomeromycotina</taxon>
        <taxon>Glomeromycetes</taxon>
        <taxon>Diversisporales</taxon>
        <taxon>Gigasporaceae</taxon>
        <taxon>Cetraspora</taxon>
    </lineage>
</organism>
<dbReference type="PROSITE" id="PS50048">
    <property type="entry name" value="ZN2_CY6_FUNGAL_2"/>
    <property type="match status" value="1"/>
</dbReference>
<dbReference type="Proteomes" id="UP000789759">
    <property type="component" value="Unassembled WGS sequence"/>
</dbReference>